<dbReference type="STRING" id="3827.A0A1S2YZ28"/>
<keyword evidence="6 15" id="KW-0732">Signal</keyword>
<dbReference type="InterPro" id="IPR032861">
    <property type="entry name" value="TAXi_N"/>
</dbReference>
<feature type="chain" id="PRO_5010248008" evidence="15">
    <location>
        <begin position="35"/>
        <end position="530"/>
    </location>
</feature>
<feature type="active site" evidence="12">
    <location>
        <position position="337"/>
    </location>
</feature>
<dbReference type="FunFam" id="2.40.70.10:FF:000014">
    <property type="entry name" value="Aspartyl protease family protein 1"/>
    <property type="match status" value="1"/>
</dbReference>
<dbReference type="eggNOG" id="KOG1339">
    <property type="taxonomic scope" value="Eukaryota"/>
</dbReference>
<dbReference type="PaxDb" id="3827-XP_004512176.1"/>
<evidence type="ECO:0000256" key="14">
    <source>
        <dbReference type="SAM" id="Phobius"/>
    </source>
</evidence>
<keyword evidence="8 13" id="KW-0378">Hydrolase</keyword>
<comment type="similarity">
    <text evidence="2 13">Belongs to the peptidase A1 family.</text>
</comment>
<dbReference type="GO" id="GO:0004190">
    <property type="term" value="F:aspartic-type endopeptidase activity"/>
    <property type="evidence" value="ECO:0007669"/>
    <property type="project" value="UniProtKB-KW"/>
</dbReference>
<dbReference type="PROSITE" id="PS00141">
    <property type="entry name" value="ASP_PROTEASE"/>
    <property type="match status" value="2"/>
</dbReference>
<proteinExistence type="inferred from homology"/>
<dbReference type="AlphaFoldDB" id="A0A1S2YZ28"/>
<evidence type="ECO:0000256" key="10">
    <source>
        <dbReference type="ARBA" id="ARBA00023180"/>
    </source>
</evidence>
<organism evidence="17 18">
    <name type="scientific">Cicer arietinum</name>
    <name type="common">Chickpea</name>
    <name type="synonym">Garbanzo</name>
    <dbReference type="NCBI Taxonomy" id="3827"/>
    <lineage>
        <taxon>Eukaryota</taxon>
        <taxon>Viridiplantae</taxon>
        <taxon>Streptophyta</taxon>
        <taxon>Embryophyta</taxon>
        <taxon>Tracheophyta</taxon>
        <taxon>Spermatophyta</taxon>
        <taxon>Magnoliopsida</taxon>
        <taxon>eudicotyledons</taxon>
        <taxon>Gunneridae</taxon>
        <taxon>Pentapetalae</taxon>
        <taxon>rosids</taxon>
        <taxon>fabids</taxon>
        <taxon>Fabales</taxon>
        <taxon>Fabaceae</taxon>
        <taxon>Papilionoideae</taxon>
        <taxon>50 kb inversion clade</taxon>
        <taxon>NPAAA clade</taxon>
        <taxon>Hologalegina</taxon>
        <taxon>IRL clade</taxon>
        <taxon>Cicereae</taxon>
        <taxon>Cicer</taxon>
    </lineage>
</organism>
<keyword evidence="10" id="KW-0325">Glycoprotein</keyword>
<dbReference type="PANTHER" id="PTHR13683">
    <property type="entry name" value="ASPARTYL PROTEASES"/>
    <property type="match status" value="1"/>
</dbReference>
<evidence type="ECO:0000256" key="12">
    <source>
        <dbReference type="PIRSR" id="PIRSR601461-1"/>
    </source>
</evidence>
<dbReference type="SUPFAM" id="SSF50630">
    <property type="entry name" value="Acid proteases"/>
    <property type="match status" value="1"/>
</dbReference>
<evidence type="ECO:0000313" key="17">
    <source>
        <dbReference type="Proteomes" id="UP000087171"/>
    </source>
</evidence>
<evidence type="ECO:0000256" key="9">
    <source>
        <dbReference type="ARBA" id="ARBA00023136"/>
    </source>
</evidence>
<dbReference type="InterPro" id="IPR032799">
    <property type="entry name" value="TAXi_C"/>
</dbReference>
<feature type="signal peptide" evidence="15">
    <location>
        <begin position="1"/>
        <end position="34"/>
    </location>
</feature>
<dbReference type="GO" id="GO:0006508">
    <property type="term" value="P:proteolysis"/>
    <property type="evidence" value="ECO:0007669"/>
    <property type="project" value="UniProtKB-KW"/>
</dbReference>
<evidence type="ECO:0000256" key="11">
    <source>
        <dbReference type="ARBA" id="ARBA00023288"/>
    </source>
</evidence>
<evidence type="ECO:0000256" key="5">
    <source>
        <dbReference type="ARBA" id="ARBA00022670"/>
    </source>
</evidence>
<dbReference type="InterPro" id="IPR001969">
    <property type="entry name" value="Aspartic_peptidase_AS"/>
</dbReference>
<dbReference type="InterPro" id="IPR001461">
    <property type="entry name" value="Aspartic_peptidase_A1"/>
</dbReference>
<reference evidence="17" key="1">
    <citation type="journal article" date="2013" name="Nat. Biotechnol.">
        <title>Draft genome sequence of chickpea (Cicer arietinum) provides a resource for trait improvement.</title>
        <authorList>
            <person name="Varshney R.K."/>
            <person name="Song C."/>
            <person name="Saxena R.K."/>
            <person name="Azam S."/>
            <person name="Yu S."/>
            <person name="Sharpe A.G."/>
            <person name="Cannon S."/>
            <person name="Baek J."/>
            <person name="Rosen B.D."/>
            <person name="Tar'an B."/>
            <person name="Millan T."/>
            <person name="Zhang X."/>
            <person name="Ramsay L.D."/>
            <person name="Iwata A."/>
            <person name="Wang Y."/>
            <person name="Nelson W."/>
            <person name="Farmer A.D."/>
            <person name="Gaur P.M."/>
            <person name="Soderlund C."/>
            <person name="Penmetsa R.V."/>
            <person name="Xu C."/>
            <person name="Bharti A.K."/>
            <person name="He W."/>
            <person name="Winter P."/>
            <person name="Zhao S."/>
            <person name="Hane J.K."/>
            <person name="Carrasquilla-Garcia N."/>
            <person name="Condie J.A."/>
            <person name="Upadhyaya H.D."/>
            <person name="Luo M.C."/>
            <person name="Thudi M."/>
            <person name="Gowda C.L."/>
            <person name="Singh N.P."/>
            <person name="Lichtenzveig J."/>
            <person name="Gali K.K."/>
            <person name="Rubio J."/>
            <person name="Nadarajan N."/>
            <person name="Dolezel J."/>
            <person name="Bansal K.C."/>
            <person name="Xu X."/>
            <person name="Edwards D."/>
            <person name="Zhang G."/>
            <person name="Kahl G."/>
            <person name="Gil J."/>
            <person name="Singh K.B."/>
            <person name="Datta S.K."/>
            <person name="Jackson S.A."/>
            <person name="Wang J."/>
            <person name="Cook D.R."/>
        </authorList>
    </citation>
    <scope>NUCLEOTIDE SEQUENCE [LARGE SCALE GENOMIC DNA]</scope>
    <source>
        <strain evidence="17">cv. CDC Frontier</strain>
    </source>
</reference>
<accession>A0A1S2YZ28</accession>
<evidence type="ECO:0000256" key="4">
    <source>
        <dbReference type="ARBA" id="ARBA00022622"/>
    </source>
</evidence>
<dbReference type="OrthoDB" id="2747330at2759"/>
<evidence type="ECO:0000259" key="16">
    <source>
        <dbReference type="PROSITE" id="PS51767"/>
    </source>
</evidence>
<name>A0A1S2YZ28_CICAR</name>
<dbReference type="InterPro" id="IPR033121">
    <property type="entry name" value="PEPTIDASE_A1"/>
</dbReference>
<evidence type="ECO:0000256" key="3">
    <source>
        <dbReference type="ARBA" id="ARBA00022475"/>
    </source>
</evidence>
<dbReference type="Pfam" id="PF14543">
    <property type="entry name" value="TAXi_N"/>
    <property type="match status" value="1"/>
</dbReference>
<comment type="subcellular location">
    <subcellularLocation>
        <location evidence="1">Cell membrane</location>
        <topology evidence="1">Lipid-anchor</topology>
        <topology evidence="1">GPI-anchor</topology>
    </subcellularLocation>
</comment>
<evidence type="ECO:0000313" key="18">
    <source>
        <dbReference type="RefSeq" id="XP_004512176.1"/>
    </source>
</evidence>
<keyword evidence="17" id="KW-1185">Reference proteome</keyword>
<reference evidence="18" key="2">
    <citation type="submission" date="2025-08" db="UniProtKB">
        <authorList>
            <consortium name="RefSeq"/>
        </authorList>
    </citation>
    <scope>IDENTIFICATION</scope>
    <source>
        <tissue evidence="18">Etiolated seedlings</tissue>
    </source>
</reference>
<dbReference type="KEGG" id="cam:101514975"/>
<keyword evidence="5 13" id="KW-0645">Protease</keyword>
<keyword evidence="7 13" id="KW-0064">Aspartyl protease</keyword>
<dbReference type="GeneID" id="101514975"/>
<keyword evidence="4" id="KW-0336">GPI-anchor</keyword>
<dbReference type="PROSITE" id="PS51767">
    <property type="entry name" value="PEPTIDASE_A1"/>
    <property type="match status" value="1"/>
</dbReference>
<feature type="domain" description="Peptidase A1" evidence="16">
    <location>
        <begin position="112"/>
        <end position="456"/>
    </location>
</feature>
<feature type="active site" evidence="12">
    <location>
        <position position="130"/>
    </location>
</feature>
<evidence type="ECO:0000256" key="7">
    <source>
        <dbReference type="ARBA" id="ARBA00022750"/>
    </source>
</evidence>
<dbReference type="FunFam" id="2.40.70.10:FF:000012">
    <property type="entry name" value="Aspartyl protease family protein 1"/>
    <property type="match status" value="1"/>
</dbReference>
<keyword evidence="9 14" id="KW-0472">Membrane</keyword>
<protein>
    <submittedName>
        <fullName evidence="18">Aspartyl protease family protein 1-like</fullName>
    </submittedName>
</protein>
<evidence type="ECO:0000256" key="2">
    <source>
        <dbReference type="ARBA" id="ARBA00007447"/>
    </source>
</evidence>
<dbReference type="Proteomes" id="UP000087171">
    <property type="component" value="Chromosome Ca8"/>
</dbReference>
<dbReference type="Gene3D" id="2.40.70.10">
    <property type="entry name" value="Acid Proteases"/>
    <property type="match status" value="2"/>
</dbReference>
<dbReference type="PRINTS" id="PR00792">
    <property type="entry name" value="PEPSIN"/>
</dbReference>
<gene>
    <name evidence="18" type="primary">LOC101514975</name>
</gene>
<evidence type="ECO:0000256" key="6">
    <source>
        <dbReference type="ARBA" id="ARBA00022729"/>
    </source>
</evidence>
<dbReference type="PANTHER" id="PTHR13683:SF783">
    <property type="entry name" value="EUKARYOTIC ASPARTYL PROTEASE FAMILY PROTEIN"/>
    <property type="match status" value="1"/>
</dbReference>
<evidence type="ECO:0000256" key="1">
    <source>
        <dbReference type="ARBA" id="ARBA00004609"/>
    </source>
</evidence>
<evidence type="ECO:0000256" key="8">
    <source>
        <dbReference type="ARBA" id="ARBA00022801"/>
    </source>
</evidence>
<dbReference type="GO" id="GO:0005886">
    <property type="term" value="C:plasma membrane"/>
    <property type="evidence" value="ECO:0007669"/>
    <property type="project" value="UniProtKB-SubCell"/>
</dbReference>
<dbReference type="GO" id="GO:0098552">
    <property type="term" value="C:side of membrane"/>
    <property type="evidence" value="ECO:0007669"/>
    <property type="project" value="UniProtKB-KW"/>
</dbReference>
<sequence length="530" mass="58107">MAFSFSSYLTHNSLCLLTLLLLLFLASQSKRCHGFSSFGFDIHHRFSEPVKGILGIHDVPDKGSREYYVAMAHRDRVFRGRHLAADDIHQKQLLTFSPDNETYQISLFGFLHFANVSVGTPASSFLVALDTGSDLFWLPCNCTKCVHGIQLSSGQQIDFNIYNNKRSSTSQIVGCNNSLCEQQSQCSSSSATCPYQVNYLSDDTSTTGFLVQDVLHLITDNDYQTKHVDPRITFGCGQVQTGAFLDGAAPDGLFGLGMGDISVPSILAKQGLISNSFSMCFGIDGSGRITFGDDNNSLDQGKTPFNLKPLHTIYNITVTQIIVGGNVTDLELNAIFDTGTSFTYLNNPAYTQITRSFDSKIKLSRHSSSASDSLPFEYCYGIRSNQTVEVPNINLTMKGGDNYFVIDPIVLISGGGANNVLCLGVLKSNNVNIIGQNFMTGYRIVFDREINMLGWQESNCYDDEIFNLPVNRSNAHAPAVAPAMAANPKVTSSESNDQRRLPSSHSFEIKPAFAFTVALVLLLAIFLAYL</sequence>
<keyword evidence="11" id="KW-0449">Lipoprotein</keyword>
<dbReference type="RefSeq" id="XP_004512176.1">
    <property type="nucleotide sequence ID" value="XM_004512119.3"/>
</dbReference>
<keyword evidence="3" id="KW-1003">Cell membrane</keyword>
<evidence type="ECO:0000256" key="15">
    <source>
        <dbReference type="SAM" id="SignalP"/>
    </source>
</evidence>
<keyword evidence="14" id="KW-0812">Transmembrane</keyword>
<dbReference type="InterPro" id="IPR021109">
    <property type="entry name" value="Peptidase_aspartic_dom_sf"/>
</dbReference>
<feature type="transmembrane region" description="Helical" evidence="14">
    <location>
        <begin position="512"/>
        <end position="529"/>
    </location>
</feature>
<keyword evidence="14" id="KW-1133">Transmembrane helix</keyword>
<evidence type="ECO:0000256" key="13">
    <source>
        <dbReference type="RuleBase" id="RU000454"/>
    </source>
</evidence>
<dbReference type="Pfam" id="PF14541">
    <property type="entry name" value="TAXi_C"/>
    <property type="match status" value="1"/>
</dbReference>